<dbReference type="PROSITE" id="PS50293">
    <property type="entry name" value="TPR_REGION"/>
    <property type="match status" value="1"/>
</dbReference>
<keyword evidence="4 8" id="KW-0547">Nucleotide-binding</keyword>
<evidence type="ECO:0000256" key="6">
    <source>
        <dbReference type="ARBA" id="ARBA00022840"/>
    </source>
</evidence>
<evidence type="ECO:0000256" key="2">
    <source>
        <dbReference type="ARBA" id="ARBA00022527"/>
    </source>
</evidence>
<dbReference type="PROSITE" id="PS50011">
    <property type="entry name" value="PROTEIN_KINASE_DOM"/>
    <property type="match status" value="1"/>
</dbReference>
<dbReference type="Gene3D" id="3.30.200.20">
    <property type="entry name" value="Phosphorylase Kinase, domain 1"/>
    <property type="match status" value="1"/>
</dbReference>
<dbReference type="EMBL" id="CP036318">
    <property type="protein sequence ID" value="QDV58882.1"/>
    <property type="molecule type" value="Genomic_DNA"/>
</dbReference>
<keyword evidence="11" id="KW-1185">Reference proteome</keyword>
<dbReference type="Pfam" id="PF00069">
    <property type="entry name" value="Pkinase"/>
    <property type="match status" value="1"/>
</dbReference>
<keyword evidence="6 8" id="KW-0067">ATP-binding</keyword>
<sequence length="793" mass="87341">MNYEAQLEVLLEEILESHRSIEDVCAEHPALANDLRRRFHELRNVEAQIDLLFPSPASPGSMPHVASAVLNADLPTIPGYEVQTILGHGGMGVVYRARQVNLNRDVAIKMLLAGPYASQVERLRFAREAEAIARLQHPQIVQIYDVGEVSGRPFYAMELVEGGTLAKQLADKPVSVRDAAETLALLSRAVQSAHECGIVHRDLKPANILLDENATPKISDFGLARQVDFDGGLTLTGARMGTPSYMAPEQVIGGEIGPAVDIYALGTLLYQMLTGRPPFRGESVIETEQRLISETPQSPSELNSSVPRDLETICLKCLEKEPYQRYATAAELADDLQRFLRYEPIAARPIGRAVRLGRWVRRSPTTAALIVTALALLGMSAIYGTRELALAANRQTEKARLTARLESGLKLEREGRYSETRALLGKLGDGGHQDLRQRIDRAVANLDSVEELVALRLHRVSVNDGRYDAQSNRAHADARYEILFDRLEIGNPDQPPADVAARIKTSDFRDALVAALDDWAVCAAAPTRRCWLLEVARLADHDPTGLRDRIRSPDTWLDKAALSELSQAALDAGVSIQLLRAIGDRMAEAGMEPIAFRKQIQRMHTDDFLANFTLADELRDPDPADAVRYYQAALAIRPQAALAHNNMGLALEQLGRKEEAQAYFESALQIDPTFVMAIYNVGRCDADAGNFAEAIAQFQAALRIDPNLAVAHYQLGLANAARGDHPEAIGAFRSAIELGPQHAAAYGAMGESLLQIKRVEEAECALRQCLQRMPLSDPQRPRFDQLLEQCSQR</sequence>
<dbReference type="GO" id="GO:0005524">
    <property type="term" value="F:ATP binding"/>
    <property type="evidence" value="ECO:0007669"/>
    <property type="project" value="UniProtKB-UniRule"/>
</dbReference>
<dbReference type="InterPro" id="IPR011990">
    <property type="entry name" value="TPR-like_helical_dom_sf"/>
</dbReference>
<dbReference type="PANTHER" id="PTHR43289">
    <property type="entry name" value="MITOGEN-ACTIVATED PROTEIN KINASE KINASE KINASE 20-RELATED"/>
    <property type="match status" value="1"/>
</dbReference>
<dbReference type="PANTHER" id="PTHR43289:SF6">
    <property type="entry name" value="SERINE_THREONINE-PROTEIN KINASE NEKL-3"/>
    <property type="match status" value="1"/>
</dbReference>
<feature type="binding site" evidence="8">
    <location>
        <position position="109"/>
    </location>
    <ligand>
        <name>ATP</name>
        <dbReference type="ChEBI" id="CHEBI:30616"/>
    </ligand>
</feature>
<dbReference type="FunFam" id="1.10.510.10:FF:000021">
    <property type="entry name" value="Serine/threonine protein kinase"/>
    <property type="match status" value="1"/>
</dbReference>
<evidence type="ECO:0000259" key="9">
    <source>
        <dbReference type="PROSITE" id="PS50011"/>
    </source>
</evidence>
<dbReference type="SMART" id="SM00220">
    <property type="entry name" value="S_TKc"/>
    <property type="match status" value="1"/>
</dbReference>
<evidence type="ECO:0000256" key="7">
    <source>
        <dbReference type="PROSITE-ProRule" id="PRU00339"/>
    </source>
</evidence>
<dbReference type="Gene3D" id="1.10.510.10">
    <property type="entry name" value="Transferase(Phosphotransferase) domain 1"/>
    <property type="match status" value="1"/>
</dbReference>
<dbReference type="InterPro" id="IPR000719">
    <property type="entry name" value="Prot_kinase_dom"/>
</dbReference>
<dbReference type="SUPFAM" id="SSF48452">
    <property type="entry name" value="TPR-like"/>
    <property type="match status" value="1"/>
</dbReference>
<dbReference type="PROSITE" id="PS00108">
    <property type="entry name" value="PROTEIN_KINASE_ST"/>
    <property type="match status" value="1"/>
</dbReference>
<dbReference type="RefSeq" id="WP_197452851.1">
    <property type="nucleotide sequence ID" value="NZ_CP036318.1"/>
</dbReference>
<feature type="domain" description="Protein kinase" evidence="9">
    <location>
        <begin position="80"/>
        <end position="340"/>
    </location>
</feature>
<name>A0A518J0M3_9BACT</name>
<dbReference type="InterPro" id="IPR008271">
    <property type="entry name" value="Ser/Thr_kinase_AS"/>
</dbReference>
<feature type="repeat" description="TPR" evidence="7">
    <location>
        <begin position="641"/>
        <end position="674"/>
    </location>
</feature>
<dbReference type="EC" id="2.7.11.1" evidence="1"/>
<dbReference type="InterPro" id="IPR017441">
    <property type="entry name" value="Protein_kinase_ATP_BS"/>
</dbReference>
<evidence type="ECO:0000256" key="3">
    <source>
        <dbReference type="ARBA" id="ARBA00022679"/>
    </source>
</evidence>
<evidence type="ECO:0000256" key="5">
    <source>
        <dbReference type="ARBA" id="ARBA00022777"/>
    </source>
</evidence>
<evidence type="ECO:0000313" key="11">
    <source>
        <dbReference type="Proteomes" id="UP000316770"/>
    </source>
</evidence>
<gene>
    <name evidence="10" type="primary">pknB_22</name>
    <name evidence="10" type="ORF">Mal33_49070</name>
</gene>
<reference evidence="10 11" key="1">
    <citation type="submission" date="2019-02" db="EMBL/GenBank/DDBJ databases">
        <title>Deep-cultivation of Planctomycetes and their phenomic and genomic characterization uncovers novel biology.</title>
        <authorList>
            <person name="Wiegand S."/>
            <person name="Jogler M."/>
            <person name="Boedeker C."/>
            <person name="Pinto D."/>
            <person name="Vollmers J."/>
            <person name="Rivas-Marin E."/>
            <person name="Kohn T."/>
            <person name="Peeters S.H."/>
            <person name="Heuer A."/>
            <person name="Rast P."/>
            <person name="Oberbeckmann S."/>
            <person name="Bunk B."/>
            <person name="Jeske O."/>
            <person name="Meyerdierks A."/>
            <person name="Storesund J.E."/>
            <person name="Kallscheuer N."/>
            <person name="Luecker S."/>
            <person name="Lage O.M."/>
            <person name="Pohl T."/>
            <person name="Merkel B.J."/>
            <person name="Hornburger P."/>
            <person name="Mueller R.-W."/>
            <person name="Bruemmer F."/>
            <person name="Labrenz M."/>
            <person name="Spormann A.M."/>
            <person name="Op den Camp H."/>
            <person name="Overmann J."/>
            <person name="Amann R."/>
            <person name="Jetten M.S.M."/>
            <person name="Mascher T."/>
            <person name="Medema M.H."/>
            <person name="Devos D.P."/>
            <person name="Kaster A.-K."/>
            <person name="Ovreas L."/>
            <person name="Rohde M."/>
            <person name="Galperin M.Y."/>
            <person name="Jogler C."/>
        </authorList>
    </citation>
    <scope>NUCLEOTIDE SEQUENCE [LARGE SCALE GENOMIC DNA]</scope>
    <source>
        <strain evidence="10 11">Mal33</strain>
    </source>
</reference>
<dbReference type="InterPro" id="IPR019734">
    <property type="entry name" value="TPR_rpt"/>
</dbReference>
<evidence type="ECO:0000256" key="8">
    <source>
        <dbReference type="PROSITE-ProRule" id="PRU10141"/>
    </source>
</evidence>
<keyword evidence="2" id="KW-0723">Serine/threonine-protein kinase</keyword>
<dbReference type="SUPFAM" id="SSF56112">
    <property type="entry name" value="Protein kinase-like (PK-like)"/>
    <property type="match status" value="1"/>
</dbReference>
<evidence type="ECO:0000256" key="1">
    <source>
        <dbReference type="ARBA" id="ARBA00012513"/>
    </source>
</evidence>
<dbReference type="AlphaFoldDB" id="A0A518J0M3"/>
<accession>A0A518J0M3</accession>
<keyword evidence="7" id="KW-0802">TPR repeat</keyword>
<dbReference type="Gene3D" id="1.25.40.10">
    <property type="entry name" value="Tetratricopeptide repeat domain"/>
    <property type="match status" value="2"/>
</dbReference>
<dbReference type="InterPro" id="IPR011009">
    <property type="entry name" value="Kinase-like_dom_sf"/>
</dbReference>
<organism evidence="10 11">
    <name type="scientific">Rosistilla oblonga</name>
    <dbReference type="NCBI Taxonomy" id="2527990"/>
    <lineage>
        <taxon>Bacteria</taxon>
        <taxon>Pseudomonadati</taxon>
        <taxon>Planctomycetota</taxon>
        <taxon>Planctomycetia</taxon>
        <taxon>Pirellulales</taxon>
        <taxon>Pirellulaceae</taxon>
        <taxon>Rosistilla</taxon>
    </lineage>
</organism>
<dbReference type="Pfam" id="PF00515">
    <property type="entry name" value="TPR_1"/>
    <property type="match status" value="1"/>
</dbReference>
<feature type="repeat" description="TPR" evidence="7">
    <location>
        <begin position="709"/>
        <end position="742"/>
    </location>
</feature>
<evidence type="ECO:0000256" key="4">
    <source>
        <dbReference type="ARBA" id="ARBA00022741"/>
    </source>
</evidence>
<protein>
    <recommendedName>
        <fullName evidence="1">non-specific serine/threonine protein kinase</fullName>
        <ecNumber evidence="1">2.7.11.1</ecNumber>
    </recommendedName>
</protein>
<proteinExistence type="predicted"/>
<keyword evidence="5 10" id="KW-0418">Kinase</keyword>
<dbReference type="PROSITE" id="PS50005">
    <property type="entry name" value="TPR"/>
    <property type="match status" value="3"/>
</dbReference>
<keyword evidence="3 10" id="KW-0808">Transferase</keyword>
<dbReference type="PROSITE" id="PS00107">
    <property type="entry name" value="PROTEIN_KINASE_ATP"/>
    <property type="match status" value="1"/>
</dbReference>
<dbReference type="Proteomes" id="UP000316770">
    <property type="component" value="Chromosome"/>
</dbReference>
<dbReference type="GO" id="GO:0004674">
    <property type="term" value="F:protein serine/threonine kinase activity"/>
    <property type="evidence" value="ECO:0007669"/>
    <property type="project" value="UniProtKB-KW"/>
</dbReference>
<dbReference type="Pfam" id="PF13432">
    <property type="entry name" value="TPR_16"/>
    <property type="match status" value="1"/>
</dbReference>
<evidence type="ECO:0000313" key="10">
    <source>
        <dbReference type="EMBL" id="QDV58882.1"/>
    </source>
</evidence>
<feature type="repeat" description="TPR" evidence="7">
    <location>
        <begin position="675"/>
        <end position="708"/>
    </location>
</feature>
<dbReference type="SMART" id="SM00028">
    <property type="entry name" value="TPR"/>
    <property type="match status" value="4"/>
</dbReference>
<dbReference type="CDD" id="cd14014">
    <property type="entry name" value="STKc_PknB_like"/>
    <property type="match status" value="1"/>
</dbReference>